<organism evidence="3 4">
    <name type="scientific">Psychroflexus planctonicus</name>
    <dbReference type="NCBI Taxonomy" id="1526575"/>
    <lineage>
        <taxon>Bacteria</taxon>
        <taxon>Pseudomonadati</taxon>
        <taxon>Bacteroidota</taxon>
        <taxon>Flavobacteriia</taxon>
        <taxon>Flavobacteriales</taxon>
        <taxon>Flavobacteriaceae</taxon>
        <taxon>Psychroflexus</taxon>
    </lineage>
</organism>
<dbReference type="Pfam" id="PF03865">
    <property type="entry name" value="ShlB"/>
    <property type="match status" value="1"/>
</dbReference>
<proteinExistence type="predicted"/>
<feature type="domain" description="POTRA" evidence="2">
    <location>
        <begin position="125"/>
        <end position="192"/>
    </location>
</feature>
<dbReference type="Proteomes" id="UP000599179">
    <property type="component" value="Unassembled WGS sequence"/>
</dbReference>
<protein>
    <submittedName>
        <fullName evidence="3">Membrane protein</fullName>
    </submittedName>
</protein>
<dbReference type="Gene3D" id="3.10.20.310">
    <property type="entry name" value="membrane protein fhac"/>
    <property type="match status" value="1"/>
</dbReference>
<dbReference type="Gene3D" id="2.40.160.50">
    <property type="entry name" value="membrane protein fhac: a member of the omp85/tpsb transporter family"/>
    <property type="match status" value="1"/>
</dbReference>
<dbReference type="InterPro" id="IPR051544">
    <property type="entry name" value="TPS_OM_transporter"/>
</dbReference>
<dbReference type="Pfam" id="PF07244">
    <property type="entry name" value="POTRA"/>
    <property type="match status" value="1"/>
</dbReference>
<dbReference type="PANTHER" id="PTHR34597">
    <property type="entry name" value="SLR1661 PROTEIN"/>
    <property type="match status" value="1"/>
</dbReference>
<evidence type="ECO:0000313" key="3">
    <source>
        <dbReference type="EMBL" id="GGE23960.1"/>
    </source>
</evidence>
<sequence length="509" mass="58516">MQEYTYVVAERLKRKGFLFTEIISFENIKDKQFELQLKLHTLYKGIKIKMKPDDFPSNLAIPKTNIQDGFIKLSFQEYENLANQFIQSLNEAGKPFDKIKLINLEETDDDHILAELKFISNQKRTIDKIIIKGYERFPKQFIKNRIGLQEEKVFNTTEIQEKNRNFENLNFAGSIKDPEVQFTQDSTKVFLYVEKTNANVFDGFIGFNSTEETSLELNGYVDLVLVNNLHMGESLNINYKNDGREQQRFNANIELPYLFKTPVSLEAGLGIFRKDSTFSNTQQNLGLNYQISPSIQIGSEAEFISSTILLDNNINPIENGNDFNASFYGLTGRFFQLSRITGKFFNKKKVKLSILYGKRESEIEDNQFKINLFTEYSIPIAPSLYFYNSLTGAWLSSDSYIDNELLRFGGMNSIRGFEENSIVASAFGSLRTELRYFLSPNLYANSVLDFGYFENEINQLAQNLYSFGFGLGIETQAGVLRLIFANGTSKTQDFSFENTQVHLSLNTFF</sequence>
<evidence type="ECO:0000259" key="2">
    <source>
        <dbReference type="Pfam" id="PF07244"/>
    </source>
</evidence>
<reference evidence="4" key="1">
    <citation type="journal article" date="2019" name="Int. J. Syst. Evol. Microbiol.">
        <title>The Global Catalogue of Microorganisms (GCM) 10K type strain sequencing project: providing services to taxonomists for standard genome sequencing and annotation.</title>
        <authorList>
            <consortium name="The Broad Institute Genomics Platform"/>
            <consortium name="The Broad Institute Genome Sequencing Center for Infectious Disease"/>
            <person name="Wu L."/>
            <person name="Ma J."/>
        </authorList>
    </citation>
    <scope>NUCLEOTIDE SEQUENCE [LARGE SCALE GENOMIC DNA]</scope>
    <source>
        <strain evidence="4">CGMCC 1.12931</strain>
    </source>
</reference>
<dbReference type="InterPro" id="IPR005565">
    <property type="entry name" value="Hemolysn_activator_HlyB_C"/>
</dbReference>
<feature type="domain" description="Haemolysin activator HlyB C-terminal" evidence="1">
    <location>
        <begin position="369"/>
        <end position="473"/>
    </location>
</feature>
<dbReference type="InterPro" id="IPR010827">
    <property type="entry name" value="BamA/TamA_POTRA"/>
</dbReference>
<comment type="caution">
    <text evidence="3">The sequence shown here is derived from an EMBL/GenBank/DDBJ whole genome shotgun (WGS) entry which is preliminary data.</text>
</comment>
<name>A0ABQ1SD99_9FLAO</name>
<accession>A0ABQ1SD99</accession>
<gene>
    <name evidence="3" type="ORF">GCM10010832_00820</name>
</gene>
<evidence type="ECO:0000313" key="4">
    <source>
        <dbReference type="Proteomes" id="UP000599179"/>
    </source>
</evidence>
<dbReference type="EMBL" id="BMGM01000001">
    <property type="protein sequence ID" value="GGE23960.1"/>
    <property type="molecule type" value="Genomic_DNA"/>
</dbReference>
<keyword evidence="4" id="KW-1185">Reference proteome</keyword>
<dbReference type="RefSeq" id="WP_188457102.1">
    <property type="nucleotide sequence ID" value="NZ_BMGM01000001.1"/>
</dbReference>
<dbReference type="PANTHER" id="PTHR34597:SF3">
    <property type="entry name" value="OUTER MEMBRANE TRANSPORTER CDIB"/>
    <property type="match status" value="1"/>
</dbReference>
<evidence type="ECO:0000259" key="1">
    <source>
        <dbReference type="Pfam" id="PF03865"/>
    </source>
</evidence>